<evidence type="ECO:0000313" key="2">
    <source>
        <dbReference type="EMBL" id="GJT59484.1"/>
    </source>
</evidence>
<gene>
    <name evidence="2" type="ORF">Tco_1003017</name>
</gene>
<name>A0ABQ5F8U9_9ASTR</name>
<keyword evidence="3" id="KW-1185">Reference proteome</keyword>
<evidence type="ECO:0000313" key="3">
    <source>
        <dbReference type="Proteomes" id="UP001151760"/>
    </source>
</evidence>
<accession>A0ABQ5F8U9</accession>
<proteinExistence type="predicted"/>
<dbReference type="Proteomes" id="UP001151760">
    <property type="component" value="Unassembled WGS sequence"/>
</dbReference>
<reference evidence="2" key="2">
    <citation type="submission" date="2022-01" db="EMBL/GenBank/DDBJ databases">
        <authorList>
            <person name="Yamashiro T."/>
            <person name="Shiraishi A."/>
            <person name="Satake H."/>
            <person name="Nakayama K."/>
        </authorList>
    </citation>
    <scope>NUCLEOTIDE SEQUENCE</scope>
</reference>
<sequence length="116" mass="12322">MAAPVISIASDVSVKSVGSSFLSPPPISVAPVVSPFLCLDYSESDTKIPKRHVSPTPHDAMITRWRSRVASRSSSPTTSTPEIPTAPILPASSAIVAPSSEFPLNTVISPPRFRQR</sequence>
<dbReference type="EMBL" id="BQNB010017114">
    <property type="protein sequence ID" value="GJT59484.1"/>
    <property type="molecule type" value="Genomic_DNA"/>
</dbReference>
<reference evidence="2" key="1">
    <citation type="journal article" date="2022" name="Int. J. Mol. Sci.">
        <title>Draft Genome of Tanacetum Coccineum: Genomic Comparison of Closely Related Tanacetum-Family Plants.</title>
        <authorList>
            <person name="Yamashiro T."/>
            <person name="Shiraishi A."/>
            <person name="Nakayama K."/>
            <person name="Satake H."/>
        </authorList>
    </citation>
    <scope>NUCLEOTIDE SEQUENCE</scope>
</reference>
<feature type="region of interest" description="Disordered" evidence="1">
    <location>
        <begin position="67"/>
        <end position="86"/>
    </location>
</feature>
<comment type="caution">
    <text evidence="2">The sequence shown here is derived from an EMBL/GenBank/DDBJ whole genome shotgun (WGS) entry which is preliminary data.</text>
</comment>
<feature type="compositionally biased region" description="Low complexity" evidence="1">
    <location>
        <begin position="68"/>
        <end position="80"/>
    </location>
</feature>
<organism evidence="2 3">
    <name type="scientific">Tanacetum coccineum</name>
    <dbReference type="NCBI Taxonomy" id="301880"/>
    <lineage>
        <taxon>Eukaryota</taxon>
        <taxon>Viridiplantae</taxon>
        <taxon>Streptophyta</taxon>
        <taxon>Embryophyta</taxon>
        <taxon>Tracheophyta</taxon>
        <taxon>Spermatophyta</taxon>
        <taxon>Magnoliopsida</taxon>
        <taxon>eudicotyledons</taxon>
        <taxon>Gunneridae</taxon>
        <taxon>Pentapetalae</taxon>
        <taxon>asterids</taxon>
        <taxon>campanulids</taxon>
        <taxon>Asterales</taxon>
        <taxon>Asteraceae</taxon>
        <taxon>Asteroideae</taxon>
        <taxon>Anthemideae</taxon>
        <taxon>Anthemidinae</taxon>
        <taxon>Tanacetum</taxon>
    </lineage>
</organism>
<evidence type="ECO:0000256" key="1">
    <source>
        <dbReference type="SAM" id="MobiDB-lite"/>
    </source>
</evidence>
<protein>
    <submittedName>
        <fullName evidence="2">Uncharacterized protein</fullName>
    </submittedName>
</protein>